<dbReference type="InterPro" id="IPR029062">
    <property type="entry name" value="Class_I_gatase-like"/>
</dbReference>
<dbReference type="Gene3D" id="3.40.50.880">
    <property type="match status" value="1"/>
</dbReference>
<dbReference type="InterPro" id="IPR002818">
    <property type="entry name" value="DJ-1/PfpI"/>
</dbReference>
<feature type="domain" description="DJ-1/PfpI" evidence="1">
    <location>
        <begin position="1"/>
        <end position="166"/>
    </location>
</feature>
<dbReference type="PANTHER" id="PTHR43130">
    <property type="entry name" value="ARAC-FAMILY TRANSCRIPTIONAL REGULATOR"/>
    <property type="match status" value="1"/>
</dbReference>
<proteinExistence type="predicted"/>
<dbReference type="RefSeq" id="WP_258211885.1">
    <property type="nucleotide sequence ID" value="NZ_JANQBD010000002.1"/>
</dbReference>
<dbReference type="EMBL" id="JANQBD010000002">
    <property type="protein sequence ID" value="MCR8630266.1"/>
    <property type="molecule type" value="Genomic_DNA"/>
</dbReference>
<dbReference type="CDD" id="cd03139">
    <property type="entry name" value="GATase1_PfpI_2"/>
    <property type="match status" value="1"/>
</dbReference>
<keyword evidence="3" id="KW-1185">Reference proteome</keyword>
<accession>A0ABT1YAP8</accession>
<dbReference type="InterPro" id="IPR052158">
    <property type="entry name" value="INH-QAR"/>
</dbReference>
<gene>
    <name evidence="2" type="ORF">NV381_03520</name>
</gene>
<dbReference type="PANTHER" id="PTHR43130:SF3">
    <property type="entry name" value="HTH-TYPE TRANSCRIPTIONAL REGULATOR RV1931C"/>
    <property type="match status" value="1"/>
</dbReference>
<name>A0ABT1YAP8_9BACL</name>
<dbReference type="Proteomes" id="UP001300012">
    <property type="component" value="Unassembled WGS sequence"/>
</dbReference>
<evidence type="ECO:0000313" key="3">
    <source>
        <dbReference type="Proteomes" id="UP001300012"/>
    </source>
</evidence>
<protein>
    <submittedName>
        <fullName evidence="2">DJ-1/PfpI family protein</fullName>
    </submittedName>
</protein>
<comment type="caution">
    <text evidence="2">The sequence shown here is derived from an EMBL/GenBank/DDBJ whole genome shotgun (WGS) entry which is preliminary data.</text>
</comment>
<sequence length="197" mass="22294">MKMAFILFDQMTTLDFVGFYDAITRLRILKLMEDVSWDVCATQSEVTDELGIKMKIEHVSPDLSQYDLIFVPGGIGTRKLKDDVQFLRWLKTANNVQYKVSVCTGALLLGAAGFLSGRRATTNPQAYDFLEPYCEEVVRARIVRDGNVITGGGVATSIDLGLYLLEYFTDAETVRKIQKSMDYPYYQTGKLDSDYIY</sequence>
<reference evidence="2 3" key="1">
    <citation type="submission" date="2022-08" db="EMBL/GenBank/DDBJ databases">
        <title>Paenibacillus endoradicis sp. nov., Paenibacillus radicibacter sp. nov and Paenibacillus pararadicis sp. nov., three cold-adapted plant growth-promoting bacteria isolated from root of Larix gmelinii in Great Khingan.</title>
        <authorList>
            <person name="Xue H."/>
        </authorList>
    </citation>
    <scope>NUCLEOTIDE SEQUENCE [LARGE SCALE GENOMIC DNA]</scope>
    <source>
        <strain evidence="2 3">N5-1-1-5</strain>
    </source>
</reference>
<organism evidence="2 3">
    <name type="scientific">Paenibacillus radicis</name>
    <name type="common">ex Xue et al. 2023</name>
    <dbReference type="NCBI Taxonomy" id="2972489"/>
    <lineage>
        <taxon>Bacteria</taxon>
        <taxon>Bacillati</taxon>
        <taxon>Bacillota</taxon>
        <taxon>Bacilli</taxon>
        <taxon>Bacillales</taxon>
        <taxon>Paenibacillaceae</taxon>
        <taxon>Paenibacillus</taxon>
    </lineage>
</organism>
<dbReference type="SUPFAM" id="SSF52317">
    <property type="entry name" value="Class I glutamine amidotransferase-like"/>
    <property type="match status" value="1"/>
</dbReference>
<dbReference type="Pfam" id="PF01965">
    <property type="entry name" value="DJ-1_PfpI"/>
    <property type="match status" value="1"/>
</dbReference>
<evidence type="ECO:0000259" key="1">
    <source>
        <dbReference type="Pfam" id="PF01965"/>
    </source>
</evidence>
<evidence type="ECO:0000313" key="2">
    <source>
        <dbReference type="EMBL" id="MCR8630266.1"/>
    </source>
</evidence>